<keyword evidence="1" id="KW-0472">Membrane</keyword>
<name>A0A1I7WTF3_HETBA</name>
<evidence type="ECO:0000313" key="3">
    <source>
        <dbReference type="WBParaSite" id="Hba_08453"/>
    </source>
</evidence>
<evidence type="ECO:0000313" key="2">
    <source>
        <dbReference type="Proteomes" id="UP000095283"/>
    </source>
</evidence>
<reference evidence="3" key="1">
    <citation type="submission" date="2016-11" db="UniProtKB">
        <authorList>
            <consortium name="WormBaseParasite"/>
        </authorList>
    </citation>
    <scope>IDENTIFICATION</scope>
</reference>
<accession>A0A1I7WTF3</accession>
<keyword evidence="2" id="KW-1185">Reference proteome</keyword>
<protein>
    <submittedName>
        <fullName evidence="3">Uncharacterized protein</fullName>
    </submittedName>
</protein>
<feature type="transmembrane region" description="Helical" evidence="1">
    <location>
        <begin position="52"/>
        <end position="76"/>
    </location>
</feature>
<organism evidence="2 3">
    <name type="scientific">Heterorhabditis bacteriophora</name>
    <name type="common">Entomopathogenic nematode worm</name>
    <dbReference type="NCBI Taxonomy" id="37862"/>
    <lineage>
        <taxon>Eukaryota</taxon>
        <taxon>Metazoa</taxon>
        <taxon>Ecdysozoa</taxon>
        <taxon>Nematoda</taxon>
        <taxon>Chromadorea</taxon>
        <taxon>Rhabditida</taxon>
        <taxon>Rhabditina</taxon>
        <taxon>Rhabditomorpha</taxon>
        <taxon>Strongyloidea</taxon>
        <taxon>Heterorhabditidae</taxon>
        <taxon>Heterorhabditis</taxon>
    </lineage>
</organism>
<keyword evidence="1" id="KW-0812">Transmembrane</keyword>
<evidence type="ECO:0000256" key="1">
    <source>
        <dbReference type="SAM" id="Phobius"/>
    </source>
</evidence>
<sequence length="117" mass="13640">MILPVGYEGNQSTSLKGNKGLNSRLHRRSGKFIKTNYLNKRLLTIFSISFEILRVTLICICILFYNILFFGIFILFELIQIFRDSKYVQSNKILNTATLNSSFQNIIVYSSYICFLY</sequence>
<dbReference type="AlphaFoldDB" id="A0A1I7WTF3"/>
<proteinExistence type="predicted"/>
<keyword evidence="1" id="KW-1133">Transmembrane helix</keyword>
<dbReference type="Proteomes" id="UP000095283">
    <property type="component" value="Unplaced"/>
</dbReference>
<dbReference type="WBParaSite" id="Hba_08453">
    <property type="protein sequence ID" value="Hba_08453"/>
    <property type="gene ID" value="Hba_08453"/>
</dbReference>